<proteinExistence type="predicted"/>
<dbReference type="STRING" id="243090.RB319"/>
<name>Q7UYY1_RHOBA</name>
<protein>
    <submittedName>
        <fullName evidence="1">Uncharacterized protein</fullName>
    </submittedName>
</protein>
<keyword evidence="2" id="KW-1185">Reference proteome</keyword>
<organism evidence="1 2">
    <name type="scientific">Rhodopirellula baltica (strain DSM 10527 / NCIMB 13988 / SH1)</name>
    <dbReference type="NCBI Taxonomy" id="243090"/>
    <lineage>
        <taxon>Bacteria</taxon>
        <taxon>Pseudomonadati</taxon>
        <taxon>Planctomycetota</taxon>
        <taxon>Planctomycetia</taxon>
        <taxon>Pirellulales</taxon>
        <taxon>Pirellulaceae</taxon>
        <taxon>Rhodopirellula</taxon>
    </lineage>
</organism>
<reference evidence="1 2" key="1">
    <citation type="journal article" date="2003" name="Proc. Natl. Acad. Sci. U.S.A.">
        <title>Complete genome sequence of the marine planctomycete Pirellula sp. strain 1.</title>
        <authorList>
            <person name="Gloeckner F.O."/>
            <person name="Kube M."/>
            <person name="Bauer M."/>
            <person name="Teeling H."/>
            <person name="Lombardot T."/>
            <person name="Ludwig W."/>
            <person name="Gade D."/>
            <person name="Beck A."/>
            <person name="Borzym K."/>
            <person name="Heitmann K."/>
            <person name="Rabus R."/>
            <person name="Schlesner H."/>
            <person name="Amann R."/>
            <person name="Reinhardt R."/>
        </authorList>
    </citation>
    <scope>NUCLEOTIDE SEQUENCE [LARGE SCALE GENOMIC DNA]</scope>
    <source>
        <strain evidence="2">DSM 10527 / NCIMB 13988 / SH1</strain>
    </source>
</reference>
<dbReference type="HOGENOM" id="CLU_2370859_0_0_0"/>
<dbReference type="AlphaFoldDB" id="Q7UYY1"/>
<dbReference type="InParanoid" id="Q7UYY1"/>
<dbReference type="EMBL" id="BX294133">
    <property type="protein sequence ID" value="CAD71510.1"/>
    <property type="molecule type" value="Genomic_DNA"/>
</dbReference>
<dbReference type="Proteomes" id="UP000001025">
    <property type="component" value="Chromosome"/>
</dbReference>
<dbReference type="KEGG" id="rba:RB319"/>
<evidence type="ECO:0000313" key="2">
    <source>
        <dbReference type="Proteomes" id="UP000001025"/>
    </source>
</evidence>
<dbReference type="EnsemblBacteria" id="CAD71510">
    <property type="protein sequence ID" value="CAD71510"/>
    <property type="gene ID" value="RB319"/>
</dbReference>
<accession>Q7UYY1</accession>
<evidence type="ECO:0000313" key="1">
    <source>
        <dbReference type="EMBL" id="CAD71510.1"/>
    </source>
</evidence>
<sequence length="95" mass="10537">MCSSHSCLCPCVCTDRRILVCPHSNERLDTTSNHASPGNVSPIAIIRNADCIAAISHCQFVILTRCWRRFLLCCLSRVPRSLLSTLNHVNSSPRS</sequence>
<gene>
    <name evidence="1" type="ordered locus">RB319</name>
</gene>